<protein>
    <submittedName>
        <fullName evidence="1">Uncharacterized protein</fullName>
    </submittedName>
</protein>
<reference evidence="1 2" key="1">
    <citation type="submission" date="2022-09" db="EMBL/GenBank/DDBJ databases">
        <authorList>
            <person name="Han X.L."/>
            <person name="Wang Q."/>
            <person name="Lu T."/>
        </authorList>
    </citation>
    <scope>NUCLEOTIDE SEQUENCE [LARGE SCALE GENOMIC DNA]</scope>
    <source>
        <strain evidence="1 2">WQ 127069</strain>
    </source>
</reference>
<dbReference type="Proteomes" id="UP001652445">
    <property type="component" value="Unassembled WGS sequence"/>
</dbReference>
<sequence>MEDTSPRYITRSTIENLIVKLNLPALDPYSQDWDLEMADSSRVAEFISFYEEQVLSENERFGLMALIIASYDDFISSGNEPDLVWSKIRYYLIQDFVIHKNTILYWVLEDNEIDNCFAVTPLMRDVLATKN</sequence>
<keyword evidence="2" id="KW-1185">Reference proteome</keyword>
<evidence type="ECO:0000313" key="1">
    <source>
        <dbReference type="EMBL" id="MCU6798118.1"/>
    </source>
</evidence>
<dbReference type="EMBL" id="JAOQIO010000124">
    <property type="protein sequence ID" value="MCU6798118.1"/>
    <property type="molecule type" value="Genomic_DNA"/>
</dbReference>
<organism evidence="1 2">
    <name type="scientific">Paenibacillus baimaensis</name>
    <dbReference type="NCBI Taxonomy" id="2982185"/>
    <lineage>
        <taxon>Bacteria</taxon>
        <taxon>Bacillati</taxon>
        <taxon>Bacillota</taxon>
        <taxon>Bacilli</taxon>
        <taxon>Bacillales</taxon>
        <taxon>Paenibacillaceae</taxon>
        <taxon>Paenibacillus</taxon>
    </lineage>
</organism>
<name>A0ABT2UTW8_9BACL</name>
<dbReference type="RefSeq" id="WP_262688777.1">
    <property type="nucleotide sequence ID" value="NZ_JAOQIO010000124.1"/>
</dbReference>
<accession>A0ABT2UTW8</accession>
<gene>
    <name evidence="1" type="ORF">OB236_38930</name>
</gene>
<comment type="caution">
    <text evidence="1">The sequence shown here is derived from an EMBL/GenBank/DDBJ whole genome shotgun (WGS) entry which is preliminary data.</text>
</comment>
<proteinExistence type="predicted"/>
<evidence type="ECO:0000313" key="2">
    <source>
        <dbReference type="Proteomes" id="UP001652445"/>
    </source>
</evidence>